<keyword evidence="2" id="KW-1185">Reference proteome</keyword>
<dbReference type="EMBL" id="WIGN01000076">
    <property type="protein sequence ID" value="KAF6811253.1"/>
    <property type="molecule type" value="Genomic_DNA"/>
</dbReference>
<comment type="caution">
    <text evidence="1">The sequence shown here is derived from an EMBL/GenBank/DDBJ whole genome shotgun (WGS) entry which is preliminary data.</text>
</comment>
<dbReference type="Proteomes" id="UP000652219">
    <property type="component" value="Unassembled WGS sequence"/>
</dbReference>
<gene>
    <name evidence="1" type="ORF">CSOJ01_05811</name>
</gene>
<sequence>MSATESFTLFGNLPTELRLTIWSEALSIRSVWAAVFDKDPPSPGTPPDLAGYDTDDLDPEQLAELRANLETPVGPPPPAMAYVGPASYLAGLACGESRPGAYWVDPENTIVYLGRAPHARATLDALGADKLRQIRHVALRPCRYWSIAQACRRLAKECPALQTIIIHCDQLGVVDEPAVSEDLSPELAAYYATIPGSSIGVGDCSEMFDDVQLVWSLEPYFGDSPPTFHVVPSPSPARNAATDAIRILQGLTEFSHARVAVAGEVALWRYLPQERRRRPEGVDSIINIDFIIDIDSVPKTMKQKLLSLPGSPFVQEARGFFYNHGGNRVRVEITAAWQSSHMPAGALEIGNVQGGNLPYLSRADLKEYRNFYVKYGAEVTRGYAGAKDADLV</sequence>
<reference evidence="1 2" key="1">
    <citation type="journal article" date="2020" name="Phytopathology">
        <title>Genome Sequence Resources of Colletotrichum truncatum, C. plurivorum, C. musicola, and C. sojae: Four Species Pathogenic to Soybean (Glycine max).</title>
        <authorList>
            <person name="Rogerio F."/>
            <person name="Boufleur T.R."/>
            <person name="Ciampi-Guillardi M."/>
            <person name="Sukno S.A."/>
            <person name="Thon M.R."/>
            <person name="Massola Junior N.S."/>
            <person name="Baroncelli R."/>
        </authorList>
    </citation>
    <scope>NUCLEOTIDE SEQUENCE [LARGE SCALE GENOMIC DNA]</scope>
    <source>
        <strain evidence="1 2">LFN0009</strain>
    </source>
</reference>
<protein>
    <submittedName>
        <fullName evidence="1">Uncharacterized protein</fullName>
    </submittedName>
</protein>
<name>A0A8H6JEK3_9PEZI</name>
<organism evidence="1 2">
    <name type="scientific">Colletotrichum sojae</name>
    <dbReference type="NCBI Taxonomy" id="2175907"/>
    <lineage>
        <taxon>Eukaryota</taxon>
        <taxon>Fungi</taxon>
        <taxon>Dikarya</taxon>
        <taxon>Ascomycota</taxon>
        <taxon>Pezizomycotina</taxon>
        <taxon>Sordariomycetes</taxon>
        <taxon>Hypocreomycetidae</taxon>
        <taxon>Glomerellales</taxon>
        <taxon>Glomerellaceae</taxon>
        <taxon>Colletotrichum</taxon>
        <taxon>Colletotrichum orchidearum species complex</taxon>
    </lineage>
</organism>
<evidence type="ECO:0000313" key="2">
    <source>
        <dbReference type="Proteomes" id="UP000652219"/>
    </source>
</evidence>
<proteinExistence type="predicted"/>
<dbReference type="AlphaFoldDB" id="A0A8H6JEK3"/>
<accession>A0A8H6JEK3</accession>
<evidence type="ECO:0000313" key="1">
    <source>
        <dbReference type="EMBL" id="KAF6811253.1"/>
    </source>
</evidence>